<comment type="similarity">
    <text evidence="2 7">Belongs to the MgtC/SapB family.</text>
</comment>
<name>A0ABR7UL97_9BRAD</name>
<dbReference type="Pfam" id="PF02308">
    <property type="entry name" value="MgtC"/>
    <property type="match status" value="1"/>
</dbReference>
<evidence type="ECO:0000256" key="5">
    <source>
        <dbReference type="ARBA" id="ARBA00022989"/>
    </source>
</evidence>
<evidence type="ECO:0000256" key="6">
    <source>
        <dbReference type="ARBA" id="ARBA00023136"/>
    </source>
</evidence>
<evidence type="ECO:0000313" key="11">
    <source>
        <dbReference type="Proteomes" id="UP000639516"/>
    </source>
</evidence>
<reference evidence="10 11" key="1">
    <citation type="journal article" date="2020" name="Arch. Microbiol.">
        <title>Bradyrhizobium campsiandrae sp. nov., a nitrogen-fixing bacterial strain isolated from a native leguminous tree from the Amazon adapted to flooded conditions.</title>
        <authorList>
            <person name="Cabral Michel D."/>
            <person name="Martins da Costa E."/>
            <person name="Azarias Guimaraes A."/>
            <person name="Soares de Carvalho T."/>
            <person name="Santos de Castro Caputo P."/>
            <person name="Willems A."/>
            <person name="de Souza Moreira F.M."/>
        </authorList>
    </citation>
    <scope>NUCLEOTIDE SEQUENCE [LARGE SCALE GENOMIC DNA]</scope>
    <source>
        <strain evidence="11">INPA 384B</strain>
    </source>
</reference>
<keyword evidence="7" id="KW-0997">Cell inner membrane</keyword>
<evidence type="ECO:0000259" key="9">
    <source>
        <dbReference type="Pfam" id="PF02308"/>
    </source>
</evidence>
<proteinExistence type="inferred from homology"/>
<evidence type="ECO:0000313" key="10">
    <source>
        <dbReference type="EMBL" id="MBC9984376.1"/>
    </source>
</evidence>
<dbReference type="PANTHER" id="PTHR33778:SF1">
    <property type="entry name" value="MAGNESIUM TRANSPORTER YHID-RELATED"/>
    <property type="match status" value="1"/>
</dbReference>
<feature type="transmembrane region" description="Helical" evidence="7">
    <location>
        <begin position="44"/>
        <end position="63"/>
    </location>
</feature>
<keyword evidence="4 7" id="KW-0812">Transmembrane</keyword>
<keyword evidence="11" id="KW-1185">Reference proteome</keyword>
<keyword evidence="3" id="KW-1003">Cell membrane</keyword>
<keyword evidence="6 7" id="KW-0472">Membrane</keyword>
<evidence type="ECO:0000256" key="4">
    <source>
        <dbReference type="ARBA" id="ARBA00022692"/>
    </source>
</evidence>
<dbReference type="EMBL" id="JAATTO010000110">
    <property type="protein sequence ID" value="MBC9984376.1"/>
    <property type="molecule type" value="Genomic_DNA"/>
</dbReference>
<feature type="domain" description="MgtC/SapB/SrpB/YhiD N-terminal" evidence="9">
    <location>
        <begin position="19"/>
        <end position="141"/>
    </location>
</feature>
<evidence type="ECO:0000256" key="1">
    <source>
        <dbReference type="ARBA" id="ARBA00004651"/>
    </source>
</evidence>
<comment type="caution">
    <text evidence="10">The sequence shown here is derived from an EMBL/GenBank/DDBJ whole genome shotgun (WGS) entry which is preliminary data.</text>
</comment>
<dbReference type="InterPro" id="IPR003416">
    <property type="entry name" value="MgtC/SapB/SrpB/YhiD_fam"/>
</dbReference>
<accession>A0ABR7UL97</accession>
<feature type="transmembrane region" description="Helical" evidence="7">
    <location>
        <begin position="15"/>
        <end position="32"/>
    </location>
</feature>
<dbReference type="PRINTS" id="PR01837">
    <property type="entry name" value="MGTCSAPBPROT"/>
</dbReference>
<protein>
    <recommendedName>
        <fullName evidence="7">Protein MgtC</fullName>
    </recommendedName>
</protein>
<evidence type="ECO:0000256" key="7">
    <source>
        <dbReference type="RuleBase" id="RU365041"/>
    </source>
</evidence>
<gene>
    <name evidence="10" type="ORF">HA482_40040</name>
</gene>
<organism evidence="10 11">
    <name type="scientific">Bradyrhizobium campsiandrae</name>
    <dbReference type="NCBI Taxonomy" id="1729892"/>
    <lineage>
        <taxon>Bacteria</taxon>
        <taxon>Pseudomonadati</taxon>
        <taxon>Pseudomonadota</taxon>
        <taxon>Alphaproteobacteria</taxon>
        <taxon>Hyphomicrobiales</taxon>
        <taxon>Nitrobacteraceae</taxon>
        <taxon>Bradyrhizobium</taxon>
    </lineage>
</organism>
<dbReference type="Proteomes" id="UP000639516">
    <property type="component" value="Unassembled WGS sequence"/>
</dbReference>
<comment type="subcellular location">
    <subcellularLocation>
        <location evidence="7">Cell inner membrane</location>
        <topology evidence="7">Multi-pass membrane protein</topology>
    </subcellularLocation>
    <subcellularLocation>
        <location evidence="1">Cell membrane</location>
        <topology evidence="1">Multi-pass membrane protein</topology>
    </subcellularLocation>
</comment>
<feature type="region of interest" description="Disordered" evidence="8">
    <location>
        <begin position="142"/>
        <end position="169"/>
    </location>
</feature>
<feature type="transmembrane region" description="Helical" evidence="7">
    <location>
        <begin position="97"/>
        <end position="116"/>
    </location>
</feature>
<feature type="transmembrane region" description="Helical" evidence="7">
    <location>
        <begin position="69"/>
        <end position="90"/>
    </location>
</feature>
<dbReference type="PANTHER" id="PTHR33778">
    <property type="entry name" value="PROTEIN MGTC"/>
    <property type="match status" value="1"/>
</dbReference>
<sequence length="169" mass="17705">MISSYWGVWGDVPNHLVRLALAFLFALPVGWNRERQARSAGLRTFPIVAIASCGFVILAIEILGERSTAQARVLEGLITGIGFIGGGAILKAERAVHGTATAASIWNVGVVGAAVGFGYYDLGLILALTNFLVLTVLTPLKDNPGEPSKNEAGPPDAGTRSARTPEVPP</sequence>
<evidence type="ECO:0000256" key="2">
    <source>
        <dbReference type="ARBA" id="ARBA00009298"/>
    </source>
</evidence>
<dbReference type="InterPro" id="IPR049177">
    <property type="entry name" value="MgtC_SapB_SrpB_YhiD_N"/>
</dbReference>
<evidence type="ECO:0000256" key="8">
    <source>
        <dbReference type="SAM" id="MobiDB-lite"/>
    </source>
</evidence>
<evidence type="ECO:0000256" key="3">
    <source>
        <dbReference type="ARBA" id="ARBA00022475"/>
    </source>
</evidence>
<keyword evidence="5 7" id="KW-1133">Transmembrane helix</keyword>